<feature type="transmembrane region" description="Helical" evidence="9">
    <location>
        <begin position="67"/>
        <end position="86"/>
    </location>
</feature>
<dbReference type="CDD" id="cd06582">
    <property type="entry name" value="TM_PBP1_LivH_like"/>
    <property type="match status" value="1"/>
</dbReference>
<evidence type="ECO:0000256" key="1">
    <source>
        <dbReference type="ARBA" id="ARBA00004651"/>
    </source>
</evidence>
<accession>A0A2T0LYH1</accession>
<feature type="transmembrane region" description="Helical" evidence="9">
    <location>
        <begin position="6"/>
        <end position="29"/>
    </location>
</feature>
<dbReference type="OrthoDB" id="9807115at2"/>
<keyword evidence="7 9" id="KW-0472">Membrane</keyword>
<dbReference type="InterPro" id="IPR001851">
    <property type="entry name" value="ABC_transp_permease"/>
</dbReference>
<keyword evidence="2" id="KW-0813">Transport</keyword>
<evidence type="ECO:0000256" key="3">
    <source>
        <dbReference type="ARBA" id="ARBA00022475"/>
    </source>
</evidence>
<protein>
    <submittedName>
        <fullName evidence="10">Amino acid/amide ABC transporter membrane protein 1 (HAAT family)</fullName>
    </submittedName>
</protein>
<keyword evidence="6 9" id="KW-1133">Transmembrane helix</keyword>
<evidence type="ECO:0000256" key="6">
    <source>
        <dbReference type="ARBA" id="ARBA00022989"/>
    </source>
</evidence>
<feature type="transmembrane region" description="Helical" evidence="9">
    <location>
        <begin position="259"/>
        <end position="280"/>
    </location>
</feature>
<feature type="transmembrane region" description="Helical" evidence="9">
    <location>
        <begin position="36"/>
        <end position="55"/>
    </location>
</feature>
<organism evidence="10 11">
    <name type="scientific">Prauserella shujinwangii</name>
    <dbReference type="NCBI Taxonomy" id="1453103"/>
    <lineage>
        <taxon>Bacteria</taxon>
        <taxon>Bacillati</taxon>
        <taxon>Actinomycetota</taxon>
        <taxon>Actinomycetes</taxon>
        <taxon>Pseudonocardiales</taxon>
        <taxon>Pseudonocardiaceae</taxon>
        <taxon>Prauserella</taxon>
    </lineage>
</organism>
<comment type="similarity">
    <text evidence="8">Belongs to the binding-protein-dependent transport system permease family. LivHM subfamily.</text>
</comment>
<gene>
    <name evidence="10" type="ORF">B0I33_103201</name>
</gene>
<evidence type="ECO:0000256" key="9">
    <source>
        <dbReference type="SAM" id="Phobius"/>
    </source>
</evidence>
<dbReference type="InterPro" id="IPR052157">
    <property type="entry name" value="BCAA_transport_permease"/>
</dbReference>
<evidence type="ECO:0000256" key="7">
    <source>
        <dbReference type="ARBA" id="ARBA00023136"/>
    </source>
</evidence>
<feature type="transmembrane region" description="Helical" evidence="9">
    <location>
        <begin position="138"/>
        <end position="162"/>
    </location>
</feature>
<feature type="transmembrane region" description="Helical" evidence="9">
    <location>
        <begin position="224"/>
        <end position="252"/>
    </location>
</feature>
<dbReference type="PANTHER" id="PTHR11795:SF445">
    <property type="entry name" value="AMINO ACID ABC TRANSPORTER PERMEASE PROTEIN"/>
    <property type="match status" value="1"/>
</dbReference>
<keyword evidence="5" id="KW-0029">Amino-acid transport</keyword>
<evidence type="ECO:0000313" key="11">
    <source>
        <dbReference type="Proteomes" id="UP000238362"/>
    </source>
</evidence>
<dbReference type="Pfam" id="PF02653">
    <property type="entry name" value="BPD_transp_2"/>
    <property type="match status" value="1"/>
</dbReference>
<dbReference type="GO" id="GO:0006865">
    <property type="term" value="P:amino acid transport"/>
    <property type="evidence" value="ECO:0007669"/>
    <property type="project" value="UniProtKB-KW"/>
</dbReference>
<dbReference type="GO" id="GO:0022857">
    <property type="term" value="F:transmembrane transporter activity"/>
    <property type="evidence" value="ECO:0007669"/>
    <property type="project" value="InterPro"/>
</dbReference>
<evidence type="ECO:0000256" key="8">
    <source>
        <dbReference type="ARBA" id="ARBA00037998"/>
    </source>
</evidence>
<evidence type="ECO:0000256" key="5">
    <source>
        <dbReference type="ARBA" id="ARBA00022970"/>
    </source>
</evidence>
<dbReference type="PANTHER" id="PTHR11795">
    <property type="entry name" value="BRANCHED-CHAIN AMINO ACID TRANSPORT SYSTEM PERMEASE PROTEIN LIVH"/>
    <property type="match status" value="1"/>
</dbReference>
<reference evidence="10 11" key="1">
    <citation type="submission" date="2018-03" db="EMBL/GenBank/DDBJ databases">
        <title>Genomic Encyclopedia of Type Strains, Phase III (KMG-III): the genomes of soil and plant-associated and newly described type strains.</title>
        <authorList>
            <person name="Whitman W."/>
        </authorList>
    </citation>
    <scope>NUCLEOTIDE SEQUENCE [LARGE SCALE GENOMIC DNA]</scope>
    <source>
        <strain evidence="10 11">CGMCC 4.7125</strain>
    </source>
</reference>
<keyword evidence="4 9" id="KW-0812">Transmembrane</keyword>
<keyword evidence="11" id="KW-1185">Reference proteome</keyword>
<dbReference type="EMBL" id="PVNH01000003">
    <property type="protein sequence ID" value="PRX49168.1"/>
    <property type="molecule type" value="Genomic_DNA"/>
</dbReference>
<name>A0A2T0LYH1_9PSEU</name>
<dbReference type="Proteomes" id="UP000238362">
    <property type="component" value="Unassembled WGS sequence"/>
</dbReference>
<feature type="transmembrane region" description="Helical" evidence="9">
    <location>
        <begin position="191"/>
        <end position="212"/>
    </location>
</feature>
<sequence length="294" mass="31420">MTGSLLLQSLVLGVLLGGLYALLAAGLTLYFGVMRVVMIAHSAFLILAAYLAWFFTRQTGLDPMLSLLFTVPLFFGIGVLMQRLLISRLRPATLTMMSVLLTFSIALLIEGVLGFAFTGTHRRIRLPYSGAHLEFFGASIAVVKLIAFGLAALSLAGLYILLKRTRFGQALRATMQHREAAQLVGINTDRVAGFGFGLGLATAAIGGTALALDSTIYPSLHWHWIGPLMAIIVVGGLGSVPGAAIAAMALGLGQSLLQIPLGTTWAQTFFYLALFATLMLRPQGFFGGRLAQRF</sequence>
<evidence type="ECO:0000256" key="2">
    <source>
        <dbReference type="ARBA" id="ARBA00022448"/>
    </source>
</evidence>
<dbReference type="RefSeq" id="WP_106177874.1">
    <property type="nucleotide sequence ID" value="NZ_PVNH01000003.1"/>
</dbReference>
<keyword evidence="3" id="KW-1003">Cell membrane</keyword>
<comment type="subcellular location">
    <subcellularLocation>
        <location evidence="1">Cell membrane</location>
        <topology evidence="1">Multi-pass membrane protein</topology>
    </subcellularLocation>
</comment>
<dbReference type="GO" id="GO:0005886">
    <property type="term" value="C:plasma membrane"/>
    <property type="evidence" value="ECO:0007669"/>
    <property type="project" value="UniProtKB-SubCell"/>
</dbReference>
<comment type="caution">
    <text evidence="10">The sequence shown here is derived from an EMBL/GenBank/DDBJ whole genome shotgun (WGS) entry which is preliminary data.</text>
</comment>
<evidence type="ECO:0000313" key="10">
    <source>
        <dbReference type="EMBL" id="PRX49168.1"/>
    </source>
</evidence>
<feature type="transmembrane region" description="Helical" evidence="9">
    <location>
        <begin position="98"/>
        <end position="118"/>
    </location>
</feature>
<proteinExistence type="inferred from homology"/>
<evidence type="ECO:0000256" key="4">
    <source>
        <dbReference type="ARBA" id="ARBA00022692"/>
    </source>
</evidence>
<dbReference type="AlphaFoldDB" id="A0A2T0LYH1"/>